<dbReference type="Pfam" id="PF01593">
    <property type="entry name" value="Amino_oxidase"/>
    <property type="match status" value="1"/>
</dbReference>
<proteinExistence type="inferred from homology"/>
<evidence type="ECO:0000313" key="4">
    <source>
        <dbReference type="Proteomes" id="UP000187074"/>
    </source>
</evidence>
<comment type="similarity">
    <text evidence="1">Belongs to the carotenoid/retinoid oxidoreductase family. CrtN subfamily.</text>
</comment>
<reference evidence="3 4" key="1">
    <citation type="submission" date="2016-11" db="EMBL/GenBank/DDBJ databases">
        <title>Paenibacillus species isolates.</title>
        <authorList>
            <person name="Beno S.M."/>
        </authorList>
    </citation>
    <scope>NUCLEOTIDE SEQUENCE [LARGE SCALE GENOMIC DNA]</scope>
    <source>
        <strain evidence="3 4">FSL F4-0100</strain>
    </source>
</reference>
<evidence type="ECO:0000256" key="1">
    <source>
        <dbReference type="ARBA" id="ARBA00038322"/>
    </source>
</evidence>
<dbReference type="PANTHER" id="PTHR43734">
    <property type="entry name" value="PHYTOENE DESATURASE"/>
    <property type="match status" value="1"/>
</dbReference>
<dbReference type="InterPro" id="IPR036188">
    <property type="entry name" value="FAD/NAD-bd_sf"/>
</dbReference>
<dbReference type="Gene3D" id="3.50.50.60">
    <property type="entry name" value="FAD/NAD(P)-binding domain"/>
    <property type="match status" value="1"/>
</dbReference>
<evidence type="ECO:0000313" key="3">
    <source>
        <dbReference type="EMBL" id="OME91407.1"/>
    </source>
</evidence>
<dbReference type="STRING" id="1401.BK123_18280"/>
<dbReference type="EMBL" id="MRTF01000006">
    <property type="protein sequence ID" value="OME91407.1"/>
    <property type="molecule type" value="Genomic_DNA"/>
</dbReference>
<evidence type="ECO:0000259" key="2">
    <source>
        <dbReference type="Pfam" id="PF01593"/>
    </source>
</evidence>
<dbReference type="GO" id="GO:0016491">
    <property type="term" value="F:oxidoreductase activity"/>
    <property type="evidence" value="ECO:0007669"/>
    <property type="project" value="InterPro"/>
</dbReference>
<feature type="domain" description="Amine oxidase" evidence="2">
    <location>
        <begin position="13"/>
        <end position="416"/>
    </location>
</feature>
<sequence length="433" mass="47811">MLKYDVAVVGGGVAGLTAAIYAARAGKQTILVEKQERLGGRAMTHKKKGAYFNLGGHALYHGDALSTFRELGLQLAGGQPSIDGYGIWKGKLSPLPMGVKSLFTTPLLTWKGKMELGAWLAKLGKLDTQLYDNMSLREWIEGNVQDPMVRNLFYSLLRTASYVVAPDLQAAGPVLQQLKHALKGVLYLDRGWGAMVDELKQKALEQGVQIVTKNKVISVDHHEGRVRHVLCGDGMKIEANHIILTTPPAVAHELVPHAEETALHTWKEQAVEVTAACLDVALRRLPEPKQQFVYGLDQTVFLSNQSRAAYLSEDGAQVITLLKYQGKEKDARRDLQELEETLDLVQPGWRNELVEKQYLPNITVCHDFMHVNRQENPGPAVPEIIGLYVAGEWAAHGELLVDAATASAKRAVQHILSLESEARIPNDEHRVIV</sequence>
<dbReference type="OrthoDB" id="269318at2"/>
<name>A0A1R1AZD5_PAELA</name>
<gene>
    <name evidence="3" type="ORF">BK123_18280</name>
</gene>
<comment type="caution">
    <text evidence="3">The sequence shown here is derived from an EMBL/GenBank/DDBJ whole genome shotgun (WGS) entry which is preliminary data.</text>
</comment>
<protein>
    <submittedName>
        <fullName evidence="3">Dehydrogenase</fullName>
    </submittedName>
</protein>
<dbReference type="Proteomes" id="UP000187074">
    <property type="component" value="Unassembled WGS sequence"/>
</dbReference>
<accession>A0A1R1AZD5</accession>
<dbReference type="SUPFAM" id="SSF51905">
    <property type="entry name" value="FAD/NAD(P)-binding domain"/>
    <property type="match status" value="1"/>
</dbReference>
<dbReference type="Gene3D" id="3.90.660.50">
    <property type="match status" value="1"/>
</dbReference>
<dbReference type="PANTHER" id="PTHR43734:SF1">
    <property type="entry name" value="PHYTOENE DESATURASE"/>
    <property type="match status" value="1"/>
</dbReference>
<dbReference type="RefSeq" id="WP_076323803.1">
    <property type="nucleotide sequence ID" value="NZ_MRTF01000006.1"/>
</dbReference>
<dbReference type="AlphaFoldDB" id="A0A1R1AZD5"/>
<organism evidence="3 4">
    <name type="scientific">Paenibacillus lautus</name>
    <name type="common">Bacillus lautus</name>
    <dbReference type="NCBI Taxonomy" id="1401"/>
    <lineage>
        <taxon>Bacteria</taxon>
        <taxon>Bacillati</taxon>
        <taxon>Bacillota</taxon>
        <taxon>Bacilli</taxon>
        <taxon>Bacillales</taxon>
        <taxon>Paenibacillaceae</taxon>
        <taxon>Paenibacillus</taxon>
    </lineage>
</organism>
<dbReference type="InterPro" id="IPR002937">
    <property type="entry name" value="Amino_oxidase"/>
</dbReference>